<dbReference type="Pfam" id="PF00194">
    <property type="entry name" value="Carb_anhydrase"/>
    <property type="match status" value="1"/>
</dbReference>
<dbReference type="OrthoDB" id="429145at2759"/>
<keyword evidence="4" id="KW-0456">Lyase</keyword>
<keyword evidence="7" id="KW-1185">Reference proteome</keyword>
<dbReference type="GO" id="GO:0005737">
    <property type="term" value="C:cytoplasm"/>
    <property type="evidence" value="ECO:0007669"/>
    <property type="project" value="TreeGrafter"/>
</dbReference>
<dbReference type="InterPro" id="IPR036398">
    <property type="entry name" value="CA_dom_sf"/>
</dbReference>
<dbReference type="Proteomes" id="UP000218231">
    <property type="component" value="Unassembled WGS sequence"/>
</dbReference>
<reference evidence="6 7" key="1">
    <citation type="journal article" date="2017" name="Curr. Biol.">
        <title>Genome architecture and evolution of a unichromosomal asexual nematode.</title>
        <authorList>
            <person name="Fradin H."/>
            <person name="Zegar C."/>
            <person name="Gutwein M."/>
            <person name="Lucas J."/>
            <person name="Kovtun M."/>
            <person name="Corcoran D."/>
            <person name="Baugh L.R."/>
            <person name="Kiontke K."/>
            <person name="Gunsalus K."/>
            <person name="Fitch D.H."/>
            <person name="Piano F."/>
        </authorList>
    </citation>
    <scope>NUCLEOTIDE SEQUENCE [LARGE SCALE GENOMIC DNA]</scope>
    <source>
        <strain evidence="6">PF1309</strain>
    </source>
</reference>
<dbReference type="GO" id="GO:0004089">
    <property type="term" value="F:carbonate dehydratase activity"/>
    <property type="evidence" value="ECO:0007669"/>
    <property type="project" value="UniProtKB-UniRule"/>
</dbReference>
<dbReference type="EMBL" id="LIAE01010268">
    <property type="protein sequence ID" value="PAV64206.1"/>
    <property type="molecule type" value="Genomic_DNA"/>
</dbReference>
<evidence type="ECO:0000256" key="4">
    <source>
        <dbReference type="RuleBase" id="RU367011"/>
    </source>
</evidence>
<dbReference type="PROSITE" id="PS51144">
    <property type="entry name" value="ALPHA_CA_2"/>
    <property type="match status" value="1"/>
</dbReference>
<dbReference type="Gene3D" id="3.10.200.10">
    <property type="entry name" value="Alpha carbonic anhydrase"/>
    <property type="match status" value="1"/>
</dbReference>
<comment type="cofactor">
    <cofactor evidence="4">
        <name>Zn(2+)</name>
        <dbReference type="ChEBI" id="CHEBI:29105"/>
    </cofactor>
</comment>
<evidence type="ECO:0000256" key="2">
    <source>
        <dbReference type="ARBA" id="ARBA00022723"/>
    </source>
</evidence>
<sequence length="353" mass="40047">MKLYIRRVQTLLRNPGADVIEKIKLMDQPDDPIPKSTPPIMSYRYPRRESELASDQQKVSFEWAPGMDTTEPGCVVVECRYCMARKQSLINNNTSKEVSSVLTAQNPNANNKPIKQRQSPIDIRIAKLHYAPEVCRPELLKLSYHSGDCGVLYVNPTGFRVDASENSQTTISAPHLPSGRFRFAQFHAHWGADQHCGSEHRLNGRSYAGEVHFVFYNIKYGNFCSAANHRDGLSVLAVFIRETDKDNFNYKALIDNVKKALQTGRPVNLPKDFHIERLFPSPGHRDFITYHGSLTTVPFSESVTWTVFLNNVSLSHAQLNVFRSIIDSNNRECQNLNGRSLKSSKKFADPKIH</sequence>
<dbReference type="PANTHER" id="PTHR18952:SF124">
    <property type="entry name" value="CARBONIC ANHYDRASE 7"/>
    <property type="match status" value="1"/>
</dbReference>
<evidence type="ECO:0000313" key="7">
    <source>
        <dbReference type="Proteomes" id="UP000218231"/>
    </source>
</evidence>
<dbReference type="SUPFAM" id="SSF51069">
    <property type="entry name" value="Carbonic anhydrase"/>
    <property type="match status" value="1"/>
</dbReference>
<accession>A0A2A2JQZ7</accession>
<dbReference type="AlphaFoldDB" id="A0A2A2JQZ7"/>
<dbReference type="CDD" id="cd00326">
    <property type="entry name" value="alpha_CA"/>
    <property type="match status" value="1"/>
</dbReference>
<dbReference type="PANTHER" id="PTHR18952">
    <property type="entry name" value="CARBONIC ANHYDRASE"/>
    <property type="match status" value="1"/>
</dbReference>
<comment type="caution">
    <text evidence="6">The sequence shown here is derived from an EMBL/GenBank/DDBJ whole genome shotgun (WGS) entry which is preliminary data.</text>
</comment>
<keyword evidence="2 4" id="KW-0479">Metal-binding</keyword>
<comment type="catalytic activity">
    <reaction evidence="4">
        <text>hydrogencarbonate + H(+) = CO2 + H2O</text>
        <dbReference type="Rhea" id="RHEA:10748"/>
        <dbReference type="ChEBI" id="CHEBI:15377"/>
        <dbReference type="ChEBI" id="CHEBI:15378"/>
        <dbReference type="ChEBI" id="CHEBI:16526"/>
        <dbReference type="ChEBI" id="CHEBI:17544"/>
        <dbReference type="EC" id="4.2.1.1"/>
    </reaction>
</comment>
<gene>
    <name evidence="6" type="ORF">WR25_12543</name>
</gene>
<dbReference type="InterPro" id="IPR001148">
    <property type="entry name" value="CA_dom"/>
</dbReference>
<feature type="domain" description="Alpha-carbonic anhydrase" evidence="5">
    <location>
        <begin position="94"/>
        <end position="353"/>
    </location>
</feature>
<dbReference type="PROSITE" id="PS00162">
    <property type="entry name" value="ALPHA_CA_1"/>
    <property type="match status" value="1"/>
</dbReference>
<keyword evidence="3 4" id="KW-0862">Zinc</keyword>
<dbReference type="EC" id="4.2.1.1" evidence="4"/>
<proteinExistence type="inferred from homology"/>
<comment type="function">
    <text evidence="4">Reversible hydration of carbon dioxide.</text>
</comment>
<dbReference type="InterPro" id="IPR018338">
    <property type="entry name" value="Carbonic_anhydrase_a-class_CS"/>
</dbReference>
<evidence type="ECO:0000256" key="3">
    <source>
        <dbReference type="ARBA" id="ARBA00022833"/>
    </source>
</evidence>
<dbReference type="GO" id="GO:0008270">
    <property type="term" value="F:zinc ion binding"/>
    <property type="evidence" value="ECO:0007669"/>
    <property type="project" value="UniProtKB-UniRule"/>
</dbReference>
<evidence type="ECO:0000313" key="6">
    <source>
        <dbReference type="EMBL" id="PAV64206.1"/>
    </source>
</evidence>
<dbReference type="InterPro" id="IPR023561">
    <property type="entry name" value="Carbonic_anhydrase_a-class"/>
</dbReference>
<evidence type="ECO:0000259" key="5">
    <source>
        <dbReference type="PROSITE" id="PS51144"/>
    </source>
</evidence>
<protein>
    <recommendedName>
        <fullName evidence="4">Carbonic anhydrase</fullName>
        <ecNumber evidence="4">4.2.1.1</ecNumber>
    </recommendedName>
</protein>
<organism evidence="6 7">
    <name type="scientific">Diploscapter pachys</name>
    <dbReference type="NCBI Taxonomy" id="2018661"/>
    <lineage>
        <taxon>Eukaryota</taxon>
        <taxon>Metazoa</taxon>
        <taxon>Ecdysozoa</taxon>
        <taxon>Nematoda</taxon>
        <taxon>Chromadorea</taxon>
        <taxon>Rhabditida</taxon>
        <taxon>Rhabditina</taxon>
        <taxon>Rhabditomorpha</taxon>
        <taxon>Rhabditoidea</taxon>
        <taxon>Rhabditidae</taxon>
        <taxon>Diploscapter</taxon>
    </lineage>
</organism>
<dbReference type="STRING" id="2018661.A0A2A2JQZ7"/>
<evidence type="ECO:0000256" key="1">
    <source>
        <dbReference type="ARBA" id="ARBA00010718"/>
    </source>
</evidence>
<dbReference type="SMART" id="SM01057">
    <property type="entry name" value="Carb_anhydrase"/>
    <property type="match status" value="1"/>
</dbReference>
<comment type="similarity">
    <text evidence="1 4">Belongs to the alpha-carbonic anhydrase family.</text>
</comment>
<name>A0A2A2JQZ7_9BILA</name>